<dbReference type="EMBL" id="CP097511">
    <property type="protein sequence ID" value="URE45928.1"/>
    <property type="molecule type" value="Genomic_DNA"/>
</dbReference>
<protein>
    <submittedName>
        <fullName evidence="1">Uncharacterized protein</fullName>
    </submittedName>
</protein>
<gene>
    <name evidence="1" type="ORF">MUK42_32724</name>
</gene>
<reference evidence="1" key="1">
    <citation type="submission" date="2022-05" db="EMBL/GenBank/DDBJ databases">
        <title>The Musa troglodytarum L. genome provides insights into the mechanism of non-climacteric behaviour and enrichment of carotenoids.</title>
        <authorList>
            <person name="Wang J."/>
        </authorList>
    </citation>
    <scope>NUCLEOTIDE SEQUENCE</scope>
    <source>
        <tissue evidence="1">Leaf</tissue>
    </source>
</reference>
<evidence type="ECO:0000313" key="1">
    <source>
        <dbReference type="EMBL" id="URE45928.1"/>
    </source>
</evidence>
<evidence type="ECO:0000313" key="2">
    <source>
        <dbReference type="Proteomes" id="UP001055439"/>
    </source>
</evidence>
<accession>A0A9E7IAX1</accession>
<proteinExistence type="predicted"/>
<sequence>MKLTTASGFSVDRRCARGLENLAASEEENPQVLTRYGAAYGGGSVDRGGEEEDISKAAGFEQGQEALAAEYGAERRSRHCGTKQSCRSGTLIYLNPPYMKCV</sequence>
<dbReference type="AlphaFoldDB" id="A0A9E7IAX1"/>
<organism evidence="1 2">
    <name type="scientific">Musa troglodytarum</name>
    <name type="common">fe'i banana</name>
    <dbReference type="NCBI Taxonomy" id="320322"/>
    <lineage>
        <taxon>Eukaryota</taxon>
        <taxon>Viridiplantae</taxon>
        <taxon>Streptophyta</taxon>
        <taxon>Embryophyta</taxon>
        <taxon>Tracheophyta</taxon>
        <taxon>Spermatophyta</taxon>
        <taxon>Magnoliopsida</taxon>
        <taxon>Liliopsida</taxon>
        <taxon>Zingiberales</taxon>
        <taxon>Musaceae</taxon>
        <taxon>Musa</taxon>
    </lineage>
</organism>
<name>A0A9E7IAX1_9LILI</name>
<dbReference type="Proteomes" id="UP001055439">
    <property type="component" value="Chromosome 9"/>
</dbReference>
<dbReference type="OrthoDB" id="637682at2759"/>
<keyword evidence="2" id="KW-1185">Reference proteome</keyword>